<organism evidence="5 6">
    <name type="scientific">Rugosimonospora africana</name>
    <dbReference type="NCBI Taxonomy" id="556532"/>
    <lineage>
        <taxon>Bacteria</taxon>
        <taxon>Bacillati</taxon>
        <taxon>Actinomycetota</taxon>
        <taxon>Actinomycetes</taxon>
        <taxon>Micromonosporales</taxon>
        <taxon>Micromonosporaceae</taxon>
        <taxon>Rugosimonospora</taxon>
    </lineage>
</organism>
<dbReference type="InterPro" id="IPR000524">
    <property type="entry name" value="Tscrpt_reg_HTH_GntR"/>
</dbReference>
<keyword evidence="3" id="KW-0804">Transcription</keyword>
<keyword evidence="1" id="KW-0805">Transcription regulation</keyword>
<feature type="domain" description="HTH gntR-type" evidence="4">
    <location>
        <begin position="11"/>
        <end position="79"/>
    </location>
</feature>
<dbReference type="PANTHER" id="PTHR38445">
    <property type="entry name" value="HTH-TYPE TRANSCRIPTIONAL REPRESSOR YTRA"/>
    <property type="match status" value="1"/>
</dbReference>
<name>A0A8J3QYN6_9ACTN</name>
<accession>A0A8J3QYN6</accession>
<keyword evidence="6" id="KW-1185">Reference proteome</keyword>
<protein>
    <submittedName>
        <fullName evidence="5">GntR family transcriptional regulator</fullName>
    </submittedName>
</protein>
<gene>
    <name evidence="5" type="ORF">Raf01_66690</name>
</gene>
<dbReference type="AlphaFoldDB" id="A0A8J3QYN6"/>
<dbReference type="SUPFAM" id="SSF46785">
    <property type="entry name" value="Winged helix' DNA-binding domain"/>
    <property type="match status" value="1"/>
</dbReference>
<dbReference type="PROSITE" id="PS50949">
    <property type="entry name" value="HTH_GNTR"/>
    <property type="match status" value="1"/>
</dbReference>
<evidence type="ECO:0000313" key="6">
    <source>
        <dbReference type="Proteomes" id="UP000642748"/>
    </source>
</evidence>
<evidence type="ECO:0000256" key="1">
    <source>
        <dbReference type="ARBA" id="ARBA00023015"/>
    </source>
</evidence>
<dbReference type="InterPro" id="IPR036390">
    <property type="entry name" value="WH_DNA-bd_sf"/>
</dbReference>
<keyword evidence="2" id="KW-0238">DNA-binding</keyword>
<dbReference type="GO" id="GO:0003677">
    <property type="term" value="F:DNA binding"/>
    <property type="evidence" value="ECO:0007669"/>
    <property type="project" value="UniProtKB-KW"/>
</dbReference>
<dbReference type="PANTHER" id="PTHR38445:SF7">
    <property type="entry name" value="GNTR-FAMILY TRANSCRIPTIONAL REGULATOR"/>
    <property type="match status" value="1"/>
</dbReference>
<dbReference type="SMART" id="SM00345">
    <property type="entry name" value="HTH_GNTR"/>
    <property type="match status" value="1"/>
</dbReference>
<evidence type="ECO:0000256" key="2">
    <source>
        <dbReference type="ARBA" id="ARBA00023125"/>
    </source>
</evidence>
<dbReference type="Proteomes" id="UP000642748">
    <property type="component" value="Unassembled WGS sequence"/>
</dbReference>
<dbReference type="EMBL" id="BONZ01000067">
    <property type="protein sequence ID" value="GIH18497.1"/>
    <property type="molecule type" value="Genomic_DNA"/>
</dbReference>
<evidence type="ECO:0000259" key="4">
    <source>
        <dbReference type="PROSITE" id="PS50949"/>
    </source>
</evidence>
<dbReference type="RefSeq" id="WP_203922001.1">
    <property type="nucleotide sequence ID" value="NZ_BONZ01000067.1"/>
</dbReference>
<dbReference type="CDD" id="cd07377">
    <property type="entry name" value="WHTH_GntR"/>
    <property type="match status" value="1"/>
</dbReference>
<evidence type="ECO:0000313" key="5">
    <source>
        <dbReference type="EMBL" id="GIH18497.1"/>
    </source>
</evidence>
<dbReference type="Pfam" id="PF00392">
    <property type="entry name" value="GntR"/>
    <property type="match status" value="1"/>
</dbReference>
<reference evidence="5" key="1">
    <citation type="submission" date="2021-01" db="EMBL/GenBank/DDBJ databases">
        <title>Whole genome shotgun sequence of Rugosimonospora africana NBRC 104875.</title>
        <authorList>
            <person name="Komaki H."/>
            <person name="Tamura T."/>
        </authorList>
    </citation>
    <scope>NUCLEOTIDE SEQUENCE</scope>
    <source>
        <strain evidence="5">NBRC 104875</strain>
    </source>
</reference>
<sequence>MRVVLSNSSGVPLYQQIKEQVGTAILSGELAEGDALPSVRALARDLRISIITTTRAYTELAAEGFIATVPGKGAYVLPLDSALVREQLLRQVEDGLQTALDAARRAGLQRDDLIQILDGLIQAERHDAGSGVPSDSGAVR</sequence>
<dbReference type="Gene3D" id="1.10.10.10">
    <property type="entry name" value="Winged helix-like DNA-binding domain superfamily/Winged helix DNA-binding domain"/>
    <property type="match status" value="1"/>
</dbReference>
<dbReference type="InterPro" id="IPR036388">
    <property type="entry name" value="WH-like_DNA-bd_sf"/>
</dbReference>
<evidence type="ECO:0000256" key="3">
    <source>
        <dbReference type="ARBA" id="ARBA00023163"/>
    </source>
</evidence>
<proteinExistence type="predicted"/>
<dbReference type="GO" id="GO:0003700">
    <property type="term" value="F:DNA-binding transcription factor activity"/>
    <property type="evidence" value="ECO:0007669"/>
    <property type="project" value="InterPro"/>
</dbReference>
<comment type="caution">
    <text evidence="5">The sequence shown here is derived from an EMBL/GenBank/DDBJ whole genome shotgun (WGS) entry which is preliminary data.</text>
</comment>